<protein>
    <recommendedName>
        <fullName evidence="3">NmrA-like domain-containing protein</fullName>
    </recommendedName>
</protein>
<gene>
    <name evidence="4" type="ORF">EH32_06125</name>
</gene>
<evidence type="ECO:0000259" key="3">
    <source>
        <dbReference type="Pfam" id="PF05368"/>
    </source>
</evidence>
<keyword evidence="5" id="KW-1185">Reference proteome</keyword>
<evidence type="ECO:0000313" key="5">
    <source>
        <dbReference type="Proteomes" id="UP000027866"/>
    </source>
</evidence>
<dbReference type="OrthoDB" id="6434603at2"/>
<reference evidence="4 5" key="1">
    <citation type="submission" date="2014-04" db="EMBL/GenBank/DDBJ databases">
        <title>A comprehensive comparison of genomes of Erythrobacter spp. Strains.</title>
        <authorList>
            <person name="Zheng Q."/>
        </authorList>
    </citation>
    <scope>NUCLEOTIDE SEQUENCE [LARGE SCALE GENOMIC DNA]</scope>
    <source>
        <strain evidence="4 5">DSM 8509</strain>
    </source>
</reference>
<dbReference type="Gene3D" id="3.90.25.10">
    <property type="entry name" value="UDP-galactose 4-epimerase, domain 1"/>
    <property type="match status" value="1"/>
</dbReference>
<evidence type="ECO:0000256" key="1">
    <source>
        <dbReference type="ARBA" id="ARBA00006328"/>
    </source>
</evidence>
<dbReference type="PANTHER" id="PTHR42748">
    <property type="entry name" value="NITROGEN METABOLITE REPRESSION PROTEIN NMRA FAMILY MEMBER"/>
    <property type="match status" value="1"/>
</dbReference>
<dbReference type="InterPro" id="IPR008030">
    <property type="entry name" value="NmrA-like"/>
</dbReference>
<sequence>MRILVIGGTGNVGGRTVARLRESGHEAVPAARNPGPGPGGLALDLGTIGDRTHDFEGFDAAFLITPLGPEETEIGLAAVKALRDAGVGRIVYLGIHNLEAMRAIPHFETKVPIKQAVFDRASDCVLEANFFFQNDLMALPAMTGAGIYPLPVGTTGVWSVDAADIARAAARALTLPDWAGRAVPVCGPERLTGPAIAADWGAALGREVAYGGDDVEPFVGQMRGVIPGMTDWMAEDMAIMMKVTQEMGCPATPDDLAASENVVGAPLTTHRAFVHRTLEETTP</sequence>
<dbReference type="Pfam" id="PF05368">
    <property type="entry name" value="NmrA"/>
    <property type="match status" value="1"/>
</dbReference>
<dbReference type="AlphaFoldDB" id="A0A074MZ34"/>
<evidence type="ECO:0000313" key="4">
    <source>
        <dbReference type="EMBL" id="KEO98679.1"/>
    </source>
</evidence>
<name>A0A074MZ34_9SPHN</name>
<evidence type="ECO:0000256" key="2">
    <source>
        <dbReference type="ARBA" id="ARBA00022857"/>
    </source>
</evidence>
<comment type="caution">
    <text evidence="4">The sequence shown here is derived from an EMBL/GenBank/DDBJ whole genome shotgun (WGS) entry which is preliminary data.</text>
</comment>
<dbReference type="EMBL" id="JMIX01000003">
    <property type="protein sequence ID" value="KEO98679.1"/>
    <property type="molecule type" value="Genomic_DNA"/>
</dbReference>
<keyword evidence="2" id="KW-0521">NADP</keyword>
<dbReference type="PATRIC" id="fig|39960.10.peg.1930"/>
<dbReference type="InterPro" id="IPR036291">
    <property type="entry name" value="NAD(P)-bd_dom_sf"/>
</dbReference>
<feature type="domain" description="NmrA-like" evidence="3">
    <location>
        <begin position="55"/>
        <end position="249"/>
    </location>
</feature>
<dbReference type="RefSeq" id="WP_034900951.1">
    <property type="nucleotide sequence ID" value="NZ_CP017057.1"/>
</dbReference>
<dbReference type="Proteomes" id="UP000027866">
    <property type="component" value="Unassembled WGS sequence"/>
</dbReference>
<proteinExistence type="inferred from homology"/>
<dbReference type="KEGG" id="elq:Ga0102493_112833"/>
<comment type="similarity">
    <text evidence="1">Belongs to the NmrA-type oxidoreductase family.</text>
</comment>
<organism evidence="4 5">
    <name type="scientific">Erythrobacter litoralis</name>
    <dbReference type="NCBI Taxonomy" id="39960"/>
    <lineage>
        <taxon>Bacteria</taxon>
        <taxon>Pseudomonadati</taxon>
        <taxon>Pseudomonadota</taxon>
        <taxon>Alphaproteobacteria</taxon>
        <taxon>Sphingomonadales</taxon>
        <taxon>Erythrobacteraceae</taxon>
        <taxon>Erythrobacter/Porphyrobacter group</taxon>
        <taxon>Erythrobacter</taxon>
    </lineage>
</organism>
<dbReference type="PANTHER" id="PTHR42748:SF7">
    <property type="entry name" value="NMRA LIKE REDOX SENSOR 1-RELATED"/>
    <property type="match status" value="1"/>
</dbReference>
<dbReference type="InterPro" id="IPR051164">
    <property type="entry name" value="NmrA-like_oxidored"/>
</dbReference>
<dbReference type="Gene3D" id="3.40.50.720">
    <property type="entry name" value="NAD(P)-binding Rossmann-like Domain"/>
    <property type="match status" value="1"/>
</dbReference>
<dbReference type="SUPFAM" id="SSF51735">
    <property type="entry name" value="NAD(P)-binding Rossmann-fold domains"/>
    <property type="match status" value="1"/>
</dbReference>
<accession>A0A074MZ34</accession>